<dbReference type="InterPro" id="IPR011009">
    <property type="entry name" value="Kinase-like_dom_sf"/>
</dbReference>
<comment type="caution">
    <text evidence="2">The sequence shown here is derived from an EMBL/GenBank/DDBJ whole genome shotgun (WGS) entry which is preliminary data.</text>
</comment>
<proteinExistence type="predicted"/>
<dbReference type="Gene3D" id="3.90.1200.10">
    <property type="match status" value="1"/>
</dbReference>
<evidence type="ECO:0000313" key="2">
    <source>
        <dbReference type="EMBL" id="MFC4713495.1"/>
    </source>
</evidence>
<keyword evidence="3" id="KW-1185">Reference proteome</keyword>
<dbReference type="InterPro" id="IPR002575">
    <property type="entry name" value="Aminoglycoside_PTrfase"/>
</dbReference>
<dbReference type="RefSeq" id="WP_377279203.1">
    <property type="nucleotide sequence ID" value="NZ_JBHSGL010000005.1"/>
</dbReference>
<name>A0ABV9MFC3_9BACL</name>
<sequence length="309" mass="35166">MKASAIIKSFGFQIEEEPISIYPFSPVYRIKGAENDWIIKKTQHPYQKAQRFVAYTKNLEQQGIDVVVPVEMSAPNPATIGEATYVVYPFIEGHPYSGKDAEIVEAGRLLGKIHSFSPVENEFGLDPYDVFDFNEEEVTQSVNRIAVHASTHEVELPIELEKRLFQAVAQQDELKGAGLVHVATPHDFKANNLVYTPRPHLIDPDNAGWVPRIFDLALVLLLFHNELPSAPDKPFTESQWKLFLTGYNEFITLTAEEKLLWPKALEHVFLDEVMWLMADVEEDWHNPAQRHLFQQLAALLVDTKAYALT</sequence>
<dbReference type="Proteomes" id="UP001595932">
    <property type="component" value="Unassembled WGS sequence"/>
</dbReference>
<evidence type="ECO:0000259" key="1">
    <source>
        <dbReference type="Pfam" id="PF01636"/>
    </source>
</evidence>
<gene>
    <name evidence="2" type="ORF">ACFO5U_11505</name>
</gene>
<accession>A0ABV9MFC3</accession>
<dbReference type="Pfam" id="PF01636">
    <property type="entry name" value="APH"/>
    <property type="match status" value="1"/>
</dbReference>
<reference evidence="3" key="1">
    <citation type="journal article" date="2019" name="Int. J. Syst. Evol. Microbiol.">
        <title>The Global Catalogue of Microorganisms (GCM) 10K type strain sequencing project: providing services to taxonomists for standard genome sequencing and annotation.</title>
        <authorList>
            <consortium name="The Broad Institute Genomics Platform"/>
            <consortium name="The Broad Institute Genome Sequencing Center for Infectious Disease"/>
            <person name="Wu L."/>
            <person name="Ma J."/>
        </authorList>
    </citation>
    <scope>NUCLEOTIDE SEQUENCE [LARGE SCALE GENOMIC DNA]</scope>
    <source>
        <strain evidence="3">CGMCC 1.12151</strain>
    </source>
</reference>
<protein>
    <submittedName>
        <fullName evidence="2">Phosphotransferase</fullName>
    </submittedName>
</protein>
<dbReference type="SUPFAM" id="SSF56112">
    <property type="entry name" value="Protein kinase-like (PK-like)"/>
    <property type="match status" value="1"/>
</dbReference>
<evidence type="ECO:0000313" key="3">
    <source>
        <dbReference type="Proteomes" id="UP001595932"/>
    </source>
</evidence>
<dbReference type="EMBL" id="JBHSGL010000005">
    <property type="protein sequence ID" value="MFC4713495.1"/>
    <property type="molecule type" value="Genomic_DNA"/>
</dbReference>
<organism evidence="2 3">
    <name type="scientific">Planococcus dechangensis</name>
    <dbReference type="NCBI Taxonomy" id="1176255"/>
    <lineage>
        <taxon>Bacteria</taxon>
        <taxon>Bacillati</taxon>
        <taxon>Bacillota</taxon>
        <taxon>Bacilli</taxon>
        <taxon>Bacillales</taxon>
        <taxon>Caryophanaceae</taxon>
        <taxon>Planococcus</taxon>
    </lineage>
</organism>
<feature type="domain" description="Aminoglycoside phosphotransferase" evidence="1">
    <location>
        <begin position="26"/>
        <end position="234"/>
    </location>
</feature>